<protein>
    <submittedName>
        <fullName evidence="1">Uncharacterized protein</fullName>
    </submittedName>
</protein>
<organism evidence="1 2">
    <name type="scientific">Oryza sativa subsp. indica</name>
    <name type="common">Rice</name>
    <dbReference type="NCBI Taxonomy" id="39946"/>
    <lineage>
        <taxon>Eukaryota</taxon>
        <taxon>Viridiplantae</taxon>
        <taxon>Streptophyta</taxon>
        <taxon>Embryophyta</taxon>
        <taxon>Tracheophyta</taxon>
        <taxon>Spermatophyta</taxon>
        <taxon>Magnoliopsida</taxon>
        <taxon>Liliopsida</taxon>
        <taxon>Poales</taxon>
        <taxon>Poaceae</taxon>
        <taxon>BOP clade</taxon>
        <taxon>Oryzoideae</taxon>
        <taxon>Oryzeae</taxon>
        <taxon>Oryzinae</taxon>
        <taxon>Oryza</taxon>
        <taxon>Oryza sativa</taxon>
    </lineage>
</organism>
<reference evidence="1 2" key="1">
    <citation type="journal article" date="2005" name="PLoS Biol.">
        <title>The genomes of Oryza sativa: a history of duplications.</title>
        <authorList>
            <person name="Yu J."/>
            <person name="Wang J."/>
            <person name="Lin W."/>
            <person name="Li S."/>
            <person name="Li H."/>
            <person name="Zhou J."/>
            <person name="Ni P."/>
            <person name="Dong W."/>
            <person name="Hu S."/>
            <person name="Zeng C."/>
            <person name="Zhang J."/>
            <person name="Zhang Y."/>
            <person name="Li R."/>
            <person name="Xu Z."/>
            <person name="Li S."/>
            <person name="Li X."/>
            <person name="Zheng H."/>
            <person name="Cong L."/>
            <person name="Lin L."/>
            <person name="Yin J."/>
            <person name="Geng J."/>
            <person name="Li G."/>
            <person name="Shi J."/>
            <person name="Liu J."/>
            <person name="Lv H."/>
            <person name="Li J."/>
            <person name="Wang J."/>
            <person name="Deng Y."/>
            <person name="Ran L."/>
            <person name="Shi X."/>
            <person name="Wang X."/>
            <person name="Wu Q."/>
            <person name="Li C."/>
            <person name="Ren X."/>
            <person name="Wang J."/>
            <person name="Wang X."/>
            <person name="Li D."/>
            <person name="Liu D."/>
            <person name="Zhang X."/>
            <person name="Ji Z."/>
            <person name="Zhao W."/>
            <person name="Sun Y."/>
            <person name="Zhang Z."/>
            <person name="Bao J."/>
            <person name="Han Y."/>
            <person name="Dong L."/>
            <person name="Ji J."/>
            <person name="Chen P."/>
            <person name="Wu S."/>
            <person name="Liu J."/>
            <person name="Xiao Y."/>
            <person name="Bu D."/>
            <person name="Tan J."/>
            <person name="Yang L."/>
            <person name="Ye C."/>
            <person name="Zhang J."/>
            <person name="Xu J."/>
            <person name="Zhou Y."/>
            <person name="Yu Y."/>
            <person name="Zhang B."/>
            <person name="Zhuang S."/>
            <person name="Wei H."/>
            <person name="Liu B."/>
            <person name="Lei M."/>
            <person name="Yu H."/>
            <person name="Li Y."/>
            <person name="Xu H."/>
            <person name="Wei S."/>
            <person name="He X."/>
            <person name="Fang L."/>
            <person name="Zhang Z."/>
            <person name="Zhang Y."/>
            <person name="Huang X."/>
            <person name="Su Z."/>
            <person name="Tong W."/>
            <person name="Li J."/>
            <person name="Tong Z."/>
            <person name="Li S."/>
            <person name="Ye J."/>
            <person name="Wang L."/>
            <person name="Fang L."/>
            <person name="Lei T."/>
            <person name="Chen C."/>
            <person name="Chen H."/>
            <person name="Xu Z."/>
            <person name="Li H."/>
            <person name="Huang H."/>
            <person name="Zhang F."/>
            <person name="Xu H."/>
            <person name="Li N."/>
            <person name="Zhao C."/>
            <person name="Li S."/>
            <person name="Dong L."/>
            <person name="Huang Y."/>
            <person name="Li L."/>
            <person name="Xi Y."/>
            <person name="Qi Q."/>
            <person name="Li W."/>
            <person name="Zhang B."/>
            <person name="Hu W."/>
            <person name="Zhang Y."/>
            <person name="Tian X."/>
            <person name="Jiao Y."/>
            <person name="Liang X."/>
            <person name="Jin J."/>
            <person name="Gao L."/>
            <person name="Zheng W."/>
            <person name="Hao B."/>
            <person name="Liu S."/>
            <person name="Wang W."/>
            <person name="Yuan L."/>
            <person name="Cao M."/>
            <person name="McDermott J."/>
            <person name="Samudrala R."/>
            <person name="Wang J."/>
            <person name="Wong G.K."/>
            <person name="Yang H."/>
        </authorList>
    </citation>
    <scope>NUCLEOTIDE SEQUENCE [LARGE SCALE GENOMIC DNA]</scope>
    <source>
        <strain evidence="2">cv. 93-11</strain>
    </source>
</reference>
<gene>
    <name evidence="1" type="ORF">OsI_22157</name>
</gene>
<dbReference type="Gramene" id="BGIOSGA021673-TA">
    <property type="protein sequence ID" value="BGIOSGA021673-PA"/>
    <property type="gene ID" value="BGIOSGA021673"/>
</dbReference>
<evidence type="ECO:0000313" key="2">
    <source>
        <dbReference type="Proteomes" id="UP000007015"/>
    </source>
</evidence>
<name>B8B3Z5_ORYSI</name>
<dbReference type="EMBL" id="CM000131">
    <property type="protein sequence ID" value="EEC80227.1"/>
    <property type="molecule type" value="Genomic_DNA"/>
</dbReference>
<keyword evidence="2" id="KW-1185">Reference proteome</keyword>
<dbReference type="Proteomes" id="UP000007015">
    <property type="component" value="Chromosome 6"/>
</dbReference>
<proteinExistence type="predicted"/>
<sequence>MEKAKPVTNSYTEGEQRVSSIWLRIGLEFLQIKAAEDHGIATTSNRANYQSKARSDLLDFVGGGGLRCRAPAALHGFGEQQVQAAEARRCRLLEEAADTDGRGGVLSCVGAASSITGGLQRRRQQDLQACTRGRASAAGT</sequence>
<evidence type="ECO:0000313" key="1">
    <source>
        <dbReference type="EMBL" id="EEC80227.1"/>
    </source>
</evidence>
<dbReference type="AlphaFoldDB" id="B8B3Z5"/>
<accession>B8B3Z5</accession>
<dbReference type="HOGENOM" id="CLU_1838459_0_0_1"/>